<proteinExistence type="inferred from homology"/>
<dbReference type="Proteomes" id="UP000269148">
    <property type="component" value="Unassembled WGS sequence"/>
</dbReference>
<dbReference type="Gene3D" id="3.30.420.40">
    <property type="match status" value="2"/>
</dbReference>
<keyword evidence="4" id="KW-1185">Reference proteome</keyword>
<reference evidence="2 4" key="1">
    <citation type="journal article" date="2014" name="Genome Announc.">
        <title>Complete Genome Sequence of a Virulent Strain, Streptococcus iniae ISET0901, Isolated from Diseased Tilapia.</title>
        <authorList>
            <person name="Pridgeon J.W."/>
            <person name="Zhang D."/>
            <person name="Zhang L."/>
        </authorList>
    </citation>
    <scope>NUCLEOTIDE SEQUENCE [LARGE SCALE GENOMIC DNA]</scope>
    <source>
        <strain evidence="2 4">ISET0901</strain>
    </source>
</reference>
<dbReference type="KEGG" id="sio:DW64_01555"/>
<protein>
    <submittedName>
        <fullName evidence="3">ROK family protein</fullName>
    </submittedName>
    <submittedName>
        <fullName evidence="2">ROK family transcriptional regulator</fullName>
    </submittedName>
</protein>
<dbReference type="EMBL" id="CP007586">
    <property type="protein sequence ID" value="AHY15197.1"/>
    <property type="molecule type" value="Genomic_DNA"/>
</dbReference>
<evidence type="ECO:0000313" key="4">
    <source>
        <dbReference type="Proteomes" id="UP000025245"/>
    </source>
</evidence>
<evidence type="ECO:0000313" key="3">
    <source>
        <dbReference type="EMBL" id="RLU58842.1"/>
    </source>
</evidence>
<sequence length="285" mass="31161">MKVACFDIGGTGLKFALIGQDLVLKDKKEVPTPKELEGLLAFIADCLQGKKVDALSFSFPGAIDKDRGQIMGISAVPYIHGPSWYDLLADYHLPIYLENDANCVGLSQLAISKEIKNFMCVVCGTGIGGALVIDRKLIAGPKAFAGEYGCMIVDSSQKPIQNWSQLASTGSLVRQVTKESHKDLGWTGRKIFEAAANGDQTCQNAINRMIRYLAIGMMNLYYCCDPEMIFIGGGISQNPDFINQLKEELQQLTANYEGFPVAPEIAACHYHQDANLIGAYMNTFQ</sequence>
<reference evidence="3 5" key="2">
    <citation type="submission" date="2018-06" db="EMBL/GenBank/DDBJ databases">
        <title>Mutators as drivers of adaptation in pathogenic bacteria and a risk factor for host jumps and vaccine escape.</title>
        <authorList>
            <person name="Barnes A.C."/>
            <person name="Silayeva O."/>
        </authorList>
    </citation>
    <scope>NUCLEOTIDE SEQUENCE [LARGE SCALE GENOMIC DNA]</scope>
    <source>
        <strain evidence="3 5">QMA0445</strain>
    </source>
</reference>
<dbReference type="OrthoDB" id="9795247at2"/>
<dbReference type="SMR" id="A0A1J0MXD4"/>
<dbReference type="InterPro" id="IPR000600">
    <property type="entry name" value="ROK"/>
</dbReference>
<accession>A0A1J0MXD4</accession>
<evidence type="ECO:0000313" key="5">
    <source>
        <dbReference type="Proteomes" id="UP000269148"/>
    </source>
</evidence>
<dbReference type="EMBL" id="QLQD01000017">
    <property type="protein sequence ID" value="RLU58842.1"/>
    <property type="molecule type" value="Genomic_DNA"/>
</dbReference>
<dbReference type="Proteomes" id="UP000025245">
    <property type="component" value="Chromosome"/>
</dbReference>
<evidence type="ECO:0000313" key="2">
    <source>
        <dbReference type="EMBL" id="AHY15197.1"/>
    </source>
</evidence>
<dbReference type="RefSeq" id="WP_003100698.1">
    <property type="nucleotide sequence ID" value="NZ_CP010783.1"/>
</dbReference>
<dbReference type="KEGG" id="siz:SI82_01855"/>
<gene>
    <name evidence="3" type="ORF">DIY07_01480</name>
    <name evidence="2" type="ORF">DQ08_01570</name>
</gene>
<dbReference type="eggNOG" id="COG1940">
    <property type="taxonomic scope" value="Bacteria"/>
</dbReference>
<dbReference type="Pfam" id="PF00480">
    <property type="entry name" value="ROK"/>
    <property type="match status" value="1"/>
</dbReference>
<dbReference type="PANTHER" id="PTHR18964:SF170">
    <property type="entry name" value="SUGAR KINASE"/>
    <property type="match status" value="1"/>
</dbReference>
<dbReference type="InterPro" id="IPR043129">
    <property type="entry name" value="ATPase_NBD"/>
</dbReference>
<name>A0A1J0MXD4_STRIN</name>
<dbReference type="SUPFAM" id="SSF53067">
    <property type="entry name" value="Actin-like ATPase domain"/>
    <property type="match status" value="1"/>
</dbReference>
<dbReference type="GeneID" id="35764879"/>
<dbReference type="STRING" id="1346.BMF34_01750"/>
<evidence type="ECO:0000256" key="1">
    <source>
        <dbReference type="ARBA" id="ARBA00006479"/>
    </source>
</evidence>
<organism evidence="3 5">
    <name type="scientific">Streptococcus iniae</name>
    <name type="common">Streptococcus shiloi</name>
    <dbReference type="NCBI Taxonomy" id="1346"/>
    <lineage>
        <taxon>Bacteria</taxon>
        <taxon>Bacillati</taxon>
        <taxon>Bacillota</taxon>
        <taxon>Bacilli</taxon>
        <taxon>Lactobacillales</taxon>
        <taxon>Streptococcaceae</taxon>
        <taxon>Streptococcus</taxon>
    </lineage>
</organism>
<dbReference type="AlphaFoldDB" id="A0A1J0MXD4"/>
<dbReference type="CDD" id="cd24152">
    <property type="entry name" value="ASKHA_NBD_ROK-like"/>
    <property type="match status" value="1"/>
</dbReference>
<comment type="similarity">
    <text evidence="1">Belongs to the ROK (NagC/XylR) family.</text>
</comment>
<dbReference type="PANTHER" id="PTHR18964">
    <property type="entry name" value="ROK (REPRESSOR, ORF, KINASE) FAMILY"/>
    <property type="match status" value="1"/>
</dbReference>
<dbReference type="KEGG" id="siq:DQ08_01570"/>